<accession>A0A9X7VZE2</accession>
<gene>
    <name evidence="1" type="ORF">JZ786_18955</name>
</gene>
<evidence type="ECO:0000313" key="2">
    <source>
        <dbReference type="Proteomes" id="UP000663505"/>
    </source>
</evidence>
<dbReference type="InterPro" id="IPR011008">
    <property type="entry name" value="Dimeric_a/b-barrel"/>
</dbReference>
<sequence>MYACLLKVVLGPDTRETAQRLADFFDPLMRELPGFQTNFFGANYEAGEYCSFSLWDTREHLIAALRVTYPLSQKLMSFEYQWAPSYEIFEIYDPSLKNGVGG</sequence>
<evidence type="ECO:0008006" key="3">
    <source>
        <dbReference type="Google" id="ProtNLM"/>
    </source>
</evidence>
<evidence type="ECO:0000313" key="1">
    <source>
        <dbReference type="EMBL" id="QSO46523.1"/>
    </source>
</evidence>
<protein>
    <recommendedName>
        <fullName evidence="3">ABM domain-containing protein</fullName>
    </recommendedName>
</protein>
<keyword evidence="2" id="KW-1185">Reference proteome</keyword>
<dbReference type="EMBL" id="CP071182">
    <property type="protein sequence ID" value="QSO46523.1"/>
    <property type="molecule type" value="Genomic_DNA"/>
</dbReference>
<dbReference type="KEGG" id="afx:JZ786_18955"/>
<dbReference type="Proteomes" id="UP000663505">
    <property type="component" value="Chromosome"/>
</dbReference>
<dbReference type="RefSeq" id="WP_206655892.1">
    <property type="nucleotide sequence ID" value="NZ_CP071182.1"/>
</dbReference>
<reference evidence="1 2" key="1">
    <citation type="submission" date="2021-02" db="EMBL/GenBank/DDBJ databases">
        <title>Alicyclobacillus curvatus sp. nov. and Alicyclobacillus mengziensis sp. nov., two acidophilic bacteria isolated from acid mine drainage.</title>
        <authorList>
            <person name="Huang Y."/>
        </authorList>
    </citation>
    <scope>NUCLEOTIDE SEQUENCE [LARGE SCALE GENOMIC DNA]</scope>
    <source>
        <strain evidence="1 2">S30H14</strain>
    </source>
</reference>
<proteinExistence type="predicted"/>
<dbReference type="SUPFAM" id="SSF54909">
    <property type="entry name" value="Dimeric alpha+beta barrel"/>
    <property type="match status" value="1"/>
</dbReference>
<organism evidence="1 2">
    <name type="scientific">Alicyclobacillus mengziensis</name>
    <dbReference type="NCBI Taxonomy" id="2931921"/>
    <lineage>
        <taxon>Bacteria</taxon>
        <taxon>Bacillati</taxon>
        <taxon>Bacillota</taxon>
        <taxon>Bacilli</taxon>
        <taxon>Bacillales</taxon>
        <taxon>Alicyclobacillaceae</taxon>
        <taxon>Alicyclobacillus</taxon>
    </lineage>
</organism>
<name>A0A9X7VZE2_9BACL</name>
<dbReference type="AlphaFoldDB" id="A0A9X7VZE2"/>